<feature type="compositionally biased region" description="Basic residues" evidence="1">
    <location>
        <begin position="56"/>
        <end position="65"/>
    </location>
</feature>
<dbReference type="Proteomes" id="UP001341840">
    <property type="component" value="Unassembled WGS sequence"/>
</dbReference>
<feature type="region of interest" description="Disordered" evidence="1">
    <location>
        <begin position="1"/>
        <end position="103"/>
    </location>
</feature>
<organism evidence="2 3">
    <name type="scientific">Stylosanthes scabra</name>
    <dbReference type="NCBI Taxonomy" id="79078"/>
    <lineage>
        <taxon>Eukaryota</taxon>
        <taxon>Viridiplantae</taxon>
        <taxon>Streptophyta</taxon>
        <taxon>Embryophyta</taxon>
        <taxon>Tracheophyta</taxon>
        <taxon>Spermatophyta</taxon>
        <taxon>Magnoliopsida</taxon>
        <taxon>eudicotyledons</taxon>
        <taxon>Gunneridae</taxon>
        <taxon>Pentapetalae</taxon>
        <taxon>rosids</taxon>
        <taxon>fabids</taxon>
        <taxon>Fabales</taxon>
        <taxon>Fabaceae</taxon>
        <taxon>Papilionoideae</taxon>
        <taxon>50 kb inversion clade</taxon>
        <taxon>dalbergioids sensu lato</taxon>
        <taxon>Dalbergieae</taxon>
        <taxon>Pterocarpus clade</taxon>
        <taxon>Stylosanthes</taxon>
    </lineage>
</organism>
<evidence type="ECO:0000313" key="2">
    <source>
        <dbReference type="EMBL" id="MED6107442.1"/>
    </source>
</evidence>
<reference evidence="2 3" key="1">
    <citation type="journal article" date="2023" name="Plants (Basel)">
        <title>Bridging the Gap: Combining Genomics and Transcriptomics Approaches to Understand Stylosanthes scabra, an Orphan Legume from the Brazilian Caatinga.</title>
        <authorList>
            <person name="Ferreira-Neto J.R.C."/>
            <person name="da Silva M.D."/>
            <person name="Binneck E."/>
            <person name="de Melo N.F."/>
            <person name="da Silva R.H."/>
            <person name="de Melo A.L.T.M."/>
            <person name="Pandolfi V."/>
            <person name="Bustamante F.O."/>
            <person name="Brasileiro-Vidal A.C."/>
            <person name="Benko-Iseppon A.M."/>
        </authorList>
    </citation>
    <scope>NUCLEOTIDE SEQUENCE [LARGE SCALE GENOMIC DNA]</scope>
    <source>
        <tissue evidence="2">Leaves</tissue>
    </source>
</reference>
<feature type="compositionally biased region" description="Basic residues" evidence="1">
    <location>
        <begin position="75"/>
        <end position="90"/>
    </location>
</feature>
<dbReference type="EMBL" id="JASCZI010000037">
    <property type="protein sequence ID" value="MED6107442.1"/>
    <property type="molecule type" value="Genomic_DNA"/>
</dbReference>
<feature type="compositionally biased region" description="Basic and acidic residues" evidence="1">
    <location>
        <begin position="20"/>
        <end position="34"/>
    </location>
</feature>
<evidence type="ECO:0000256" key="1">
    <source>
        <dbReference type="SAM" id="MobiDB-lite"/>
    </source>
</evidence>
<gene>
    <name evidence="2" type="ORF">PIB30_014053</name>
</gene>
<sequence>MLRHQEANVDVGCVNLDSNAEEKSSSDDSYKSAEDEAYNPPPDGYELSSDSDGGGRKKTRKKGRTKIIITPTKKNSPKYKARKTPSKKTNKAADQASERKDDGLMRRLGTVALSLSL</sequence>
<protein>
    <submittedName>
        <fullName evidence="2">Uncharacterized protein</fullName>
    </submittedName>
</protein>
<proteinExistence type="predicted"/>
<name>A0ABU6Q7D4_9FABA</name>
<comment type="caution">
    <text evidence="2">The sequence shown here is derived from an EMBL/GenBank/DDBJ whole genome shotgun (WGS) entry which is preliminary data.</text>
</comment>
<keyword evidence="3" id="KW-1185">Reference proteome</keyword>
<accession>A0ABU6Q7D4</accession>
<evidence type="ECO:0000313" key="3">
    <source>
        <dbReference type="Proteomes" id="UP001341840"/>
    </source>
</evidence>